<evidence type="ECO:0000313" key="3">
    <source>
        <dbReference type="Proteomes" id="UP000005439"/>
    </source>
</evidence>
<organism evidence="2 3">
    <name type="scientific">Sulfobacillus acidophilus (strain ATCC 700253 / DSM 10332 / NAL)</name>
    <dbReference type="NCBI Taxonomy" id="679936"/>
    <lineage>
        <taxon>Bacteria</taxon>
        <taxon>Bacillati</taxon>
        <taxon>Bacillota</taxon>
        <taxon>Clostridia</taxon>
        <taxon>Eubacteriales</taxon>
        <taxon>Clostridiales Family XVII. Incertae Sedis</taxon>
        <taxon>Sulfobacillus</taxon>
    </lineage>
</organism>
<evidence type="ECO:0000313" key="2">
    <source>
        <dbReference type="EMBL" id="AEW07029.1"/>
    </source>
</evidence>
<keyword evidence="3" id="KW-1185">Reference proteome</keyword>
<feature type="compositionally biased region" description="Polar residues" evidence="1">
    <location>
        <begin position="197"/>
        <end position="211"/>
    </location>
</feature>
<reference evidence="3" key="1">
    <citation type="submission" date="2011-12" db="EMBL/GenBank/DDBJ databases">
        <title>The complete genome of plasmid of Sulfobacillus acidophilus DSM 10332.</title>
        <authorList>
            <person name="Lucas S."/>
            <person name="Han J."/>
            <person name="Lapidus A."/>
            <person name="Bruce D."/>
            <person name="Goodwin L."/>
            <person name="Pitluck S."/>
            <person name="Peters L."/>
            <person name="Kyrpides N."/>
            <person name="Mavromatis K."/>
            <person name="Ivanova N."/>
            <person name="Mikhailova N."/>
            <person name="Chertkov O."/>
            <person name="Saunders E."/>
            <person name="Detter J.C."/>
            <person name="Tapia R."/>
            <person name="Han C."/>
            <person name="Land M."/>
            <person name="Hauser L."/>
            <person name="Markowitz V."/>
            <person name="Cheng J.-F."/>
            <person name="Hugenholtz P."/>
            <person name="Woyke T."/>
            <person name="Wu D."/>
            <person name="Pukall R."/>
            <person name="Gehrich-Schroeter G."/>
            <person name="Schneider S."/>
            <person name="Klenk H.-P."/>
            <person name="Eisen J.A."/>
        </authorList>
    </citation>
    <scope>NUCLEOTIDE SEQUENCE [LARGE SCALE GENOMIC DNA]</scope>
    <source>
        <strain evidence="3">ATCC 700253 / DSM 10332 / NAL</strain>
        <plasmid evidence="3">pSULAd1</plasmid>
    </source>
</reference>
<keyword evidence="2" id="KW-0614">Plasmid</keyword>
<reference evidence="2 3" key="2">
    <citation type="journal article" date="2012" name="Stand. Genomic Sci.">
        <title>Complete genome sequence of the moderately thermophilic mineral-sulfide-oxidizing firmicute Sulfobacillus acidophilus type strain (NAL(T)).</title>
        <authorList>
            <person name="Anderson I."/>
            <person name="Chertkov O."/>
            <person name="Chen A."/>
            <person name="Saunders E."/>
            <person name="Lapidus A."/>
            <person name="Nolan M."/>
            <person name="Lucas S."/>
            <person name="Hammon N."/>
            <person name="Deshpande S."/>
            <person name="Cheng J.F."/>
            <person name="Han C."/>
            <person name="Tapia R."/>
            <person name="Goodwin L.A."/>
            <person name="Pitluck S."/>
            <person name="Liolios K."/>
            <person name="Pagani I."/>
            <person name="Ivanova N."/>
            <person name="Mikhailova N."/>
            <person name="Pati A."/>
            <person name="Palaniappan K."/>
            <person name="Land M."/>
            <person name="Pan C."/>
            <person name="Rohde M."/>
            <person name="Pukall R."/>
            <person name="Goker M."/>
            <person name="Detter J.C."/>
            <person name="Woyke T."/>
            <person name="Bristow J."/>
            <person name="Eisen J.A."/>
            <person name="Markowitz V."/>
            <person name="Hugenholtz P."/>
            <person name="Kyrpides N.C."/>
            <person name="Klenk H.P."/>
            <person name="Mavromatis K."/>
        </authorList>
    </citation>
    <scope>NUCLEOTIDE SEQUENCE [LARGE SCALE GENOMIC DNA]</scope>
    <source>
        <strain evidence="3">ATCC 700253 / DSM 10332 / NAL</strain>
        <plasmid evidence="3">pSULAd1</plasmid>
    </source>
</reference>
<protein>
    <submittedName>
        <fullName evidence="2">Uncharacterized protein</fullName>
    </submittedName>
</protein>
<accession>G8U1V1</accession>
<proteinExistence type="predicted"/>
<feature type="region of interest" description="Disordered" evidence="1">
    <location>
        <begin position="193"/>
        <end position="217"/>
    </location>
</feature>
<dbReference type="HOGENOM" id="CLU_1271726_0_0_9"/>
<dbReference type="AlphaFoldDB" id="G8U1V1"/>
<dbReference type="EMBL" id="CP003180">
    <property type="protein sequence ID" value="AEW07029.1"/>
    <property type="molecule type" value="Genomic_DNA"/>
</dbReference>
<name>G8U1V1_SULAD</name>
<gene>
    <name evidence="2" type="ordered locus">Sulac_3605</name>
</gene>
<geneLocation type="plasmid" evidence="3">
    <name>pSULAd1</name>
</geneLocation>
<sequence>MRTLFRNGYTRPCGQSCLINPCSPSLTCRSGRPSHSRGVLLSRAVLRYYFGLRLPAPPDGKGLAVVALPYFFNHRTRQGLTGSVQNLSKRAIPNHSTGLAGVFTHSTYILRCSAKPLRRRTSPSTEGWSRLPSHHGFTVRYGSLICLRPTRFRITSDTLPLLAIPLEWGNSQEQDFHLQASVPASRTVGGVLLDPVPSSNRTGGFPTSGSPTIVALD</sequence>
<evidence type="ECO:0000256" key="1">
    <source>
        <dbReference type="SAM" id="MobiDB-lite"/>
    </source>
</evidence>
<dbReference type="KEGG" id="sap:Sulac_3605"/>
<dbReference type="Proteomes" id="UP000005439">
    <property type="component" value="Plasmid unnamed"/>
</dbReference>